<gene>
    <name evidence="2" type="ORF">DFH07DRAFT_871405</name>
</gene>
<protein>
    <recommendedName>
        <fullName evidence="1">DUF6589 domain-containing protein</fullName>
    </recommendedName>
</protein>
<evidence type="ECO:0000259" key="1">
    <source>
        <dbReference type="Pfam" id="PF20231"/>
    </source>
</evidence>
<dbReference type="Pfam" id="PF20231">
    <property type="entry name" value="DUF6589"/>
    <property type="match status" value="1"/>
</dbReference>
<keyword evidence="3" id="KW-1185">Reference proteome</keyword>
<sequence>MSHKWTADAYGTLSDRAMEAVRATILIFPWIISHDNINVALRVFSQRLNNQSHFISRCAYTIWILPLRAALPPDMNRTLQLHRTQSCGEPFDFSIVLYGNDEADDRLEAFNEHHVLQVLLNHPDFHDYPHRTDPLFAPPPSVHQLLGGLENIIKMFLLKTSTHEEASYEGTLNMMSNSFKQLLLDTKDEQMCTAVERVIAWIGDQLTIERLRGLWKYRHEDHNSFDRLDYMVPIFGWFHLVMAFANSLHK</sequence>
<accession>A0AAD7HVI0</accession>
<feature type="domain" description="DUF6589" evidence="1">
    <location>
        <begin position="100"/>
        <end position="250"/>
    </location>
</feature>
<dbReference type="Proteomes" id="UP001215280">
    <property type="component" value="Unassembled WGS sequence"/>
</dbReference>
<reference evidence="2" key="1">
    <citation type="submission" date="2023-03" db="EMBL/GenBank/DDBJ databases">
        <title>Massive genome expansion in bonnet fungi (Mycena s.s.) driven by repeated elements and novel gene families across ecological guilds.</title>
        <authorList>
            <consortium name="Lawrence Berkeley National Laboratory"/>
            <person name="Harder C.B."/>
            <person name="Miyauchi S."/>
            <person name="Viragh M."/>
            <person name="Kuo A."/>
            <person name="Thoen E."/>
            <person name="Andreopoulos B."/>
            <person name="Lu D."/>
            <person name="Skrede I."/>
            <person name="Drula E."/>
            <person name="Henrissat B."/>
            <person name="Morin E."/>
            <person name="Kohler A."/>
            <person name="Barry K."/>
            <person name="LaButti K."/>
            <person name="Morin E."/>
            <person name="Salamov A."/>
            <person name="Lipzen A."/>
            <person name="Mereny Z."/>
            <person name="Hegedus B."/>
            <person name="Baldrian P."/>
            <person name="Stursova M."/>
            <person name="Weitz H."/>
            <person name="Taylor A."/>
            <person name="Grigoriev I.V."/>
            <person name="Nagy L.G."/>
            <person name="Martin F."/>
            <person name="Kauserud H."/>
        </authorList>
    </citation>
    <scope>NUCLEOTIDE SEQUENCE</scope>
    <source>
        <strain evidence="2">CBHHK188m</strain>
    </source>
</reference>
<comment type="caution">
    <text evidence="2">The sequence shown here is derived from an EMBL/GenBank/DDBJ whole genome shotgun (WGS) entry which is preliminary data.</text>
</comment>
<dbReference type="InterPro" id="IPR046496">
    <property type="entry name" value="DUF6589"/>
</dbReference>
<proteinExistence type="predicted"/>
<evidence type="ECO:0000313" key="3">
    <source>
        <dbReference type="Proteomes" id="UP001215280"/>
    </source>
</evidence>
<name>A0AAD7HVI0_9AGAR</name>
<organism evidence="2 3">
    <name type="scientific">Mycena maculata</name>
    <dbReference type="NCBI Taxonomy" id="230809"/>
    <lineage>
        <taxon>Eukaryota</taxon>
        <taxon>Fungi</taxon>
        <taxon>Dikarya</taxon>
        <taxon>Basidiomycota</taxon>
        <taxon>Agaricomycotina</taxon>
        <taxon>Agaricomycetes</taxon>
        <taxon>Agaricomycetidae</taxon>
        <taxon>Agaricales</taxon>
        <taxon>Marasmiineae</taxon>
        <taxon>Mycenaceae</taxon>
        <taxon>Mycena</taxon>
    </lineage>
</organism>
<dbReference type="EMBL" id="JARJLG010000199">
    <property type="protein sequence ID" value="KAJ7729258.1"/>
    <property type="molecule type" value="Genomic_DNA"/>
</dbReference>
<evidence type="ECO:0000313" key="2">
    <source>
        <dbReference type="EMBL" id="KAJ7729258.1"/>
    </source>
</evidence>
<dbReference type="AlphaFoldDB" id="A0AAD7HVI0"/>